<organism evidence="3 4">
    <name type="scientific">Stappia albiluteola</name>
    <dbReference type="NCBI Taxonomy" id="2758565"/>
    <lineage>
        <taxon>Bacteria</taxon>
        <taxon>Pseudomonadati</taxon>
        <taxon>Pseudomonadota</taxon>
        <taxon>Alphaproteobacteria</taxon>
        <taxon>Hyphomicrobiales</taxon>
        <taxon>Stappiaceae</taxon>
        <taxon>Stappia</taxon>
    </lineage>
</organism>
<feature type="region of interest" description="Disordered" evidence="1">
    <location>
        <begin position="581"/>
        <end position="601"/>
    </location>
</feature>
<feature type="domain" description="AsmA" evidence="2">
    <location>
        <begin position="560"/>
        <end position="784"/>
    </location>
</feature>
<dbReference type="InterPro" id="IPR052894">
    <property type="entry name" value="AsmA-related"/>
</dbReference>
<dbReference type="PANTHER" id="PTHR30441">
    <property type="entry name" value="DUF748 DOMAIN-CONTAINING PROTEIN"/>
    <property type="match status" value="1"/>
</dbReference>
<protein>
    <submittedName>
        <fullName evidence="3">AsmA family protein</fullName>
    </submittedName>
</protein>
<dbReference type="RefSeq" id="WP_182167747.1">
    <property type="nucleotide sequence ID" value="NZ_JACFXV010000064.1"/>
</dbReference>
<evidence type="ECO:0000313" key="3">
    <source>
        <dbReference type="EMBL" id="MBA5778949.1"/>
    </source>
</evidence>
<evidence type="ECO:0000313" key="4">
    <source>
        <dbReference type="Proteomes" id="UP000541109"/>
    </source>
</evidence>
<dbReference type="AlphaFoldDB" id="A0A839AKG7"/>
<evidence type="ECO:0000256" key="1">
    <source>
        <dbReference type="SAM" id="MobiDB-lite"/>
    </source>
</evidence>
<dbReference type="InterPro" id="IPR007844">
    <property type="entry name" value="AsmA"/>
</dbReference>
<dbReference type="Proteomes" id="UP000541109">
    <property type="component" value="Unassembled WGS sequence"/>
</dbReference>
<accession>A0A839AKG7</accession>
<dbReference type="Pfam" id="PF05170">
    <property type="entry name" value="AsmA"/>
    <property type="match status" value="2"/>
</dbReference>
<dbReference type="GO" id="GO:0090313">
    <property type="term" value="P:regulation of protein targeting to membrane"/>
    <property type="evidence" value="ECO:0007669"/>
    <property type="project" value="TreeGrafter"/>
</dbReference>
<comment type="caution">
    <text evidence="3">The sequence shown here is derived from an EMBL/GenBank/DDBJ whole genome shotgun (WGS) entry which is preliminary data.</text>
</comment>
<sequence length="961" mass="99106">MKRLFVGFAGLIFLLAVVVLVVPFLLPKETIKEKVVAEIEKATGWHLRLDGSVSLGLVPGFRLIADDVGISGEAGADGIEFLKAAEIDFGLSWGALFGGNVQVTHVALDAPEIFLEIGPNGRTSFAPRRRFPVDRWNVAVDAGKDGEADDAPAEPKGASTSDGGLALLERIGVDELSIADGRVIYADREAGTRHQVDDVDLAVRLPSLSGPAELDGALTWQQVRVEVAGSVAAPLALSRGEESDVALTVKALEGEFAVAGRVSPAPSGNLKITASGPASASLLAALGLAGAKELGAYSLDASLVASRKDVVLEGLNASLGGITARGSGKVDLSGALPAFAGNIVSDGIALEEVLRLAGRDEPATGRLSTDLTLRGTGSDAATILGSLDIRGRISLADGTIGNLGLAKSLGGDTSADSLKDLNASVVFDGLDKPVAATGGLTWKGEPFALKGSATPAPYLAGLGAPVSVTLSGKRASFGFEGSLENGGGIDGDVLFSTPDLRGLAGWLGQPIAPGDGLKNFRIAGKLAAEGNTVSFRDATLELDDTRGKGESRLVLASPLQVTAKLALEELALDPYLGGNTGAGATAGGNKPQKARRAGDGWSTEPIDFSGLRAVDASLDLSAQKIRWDKLKTGRSRLTVTVKSGSLTAELTELSLYEGTGTGRIRLNGANAVPSVEADFKLSGLKARPFLDAAGGFDYIDGRLSTSFDLKASGKSQAEFVSALSGAAGFDFADGAILGINIPKMVRGLTVETLLGWADAKEQKTDFNALTASFRIENGIARSDDLAMSGPLLRMTGAGSVDMPSQTLDWRFEPKVVPTLEGQAPVPTEKGETRELAGIGVPVVVRGPWAKPQIYPDIKGILENPQAAYKQLETLGGGLVKALNAKPDEGLAQQANKVIEQATGGKVNIDVQKVIEGEANDTDVLQAVEEGFGLPKGLLGSFGLGGSKKKADTAPTDAQPAQ</sequence>
<evidence type="ECO:0000259" key="2">
    <source>
        <dbReference type="Pfam" id="PF05170"/>
    </source>
</evidence>
<dbReference type="PANTHER" id="PTHR30441:SF4">
    <property type="entry name" value="PROTEIN ASMA"/>
    <property type="match status" value="1"/>
</dbReference>
<dbReference type="GO" id="GO:0005886">
    <property type="term" value="C:plasma membrane"/>
    <property type="evidence" value="ECO:0007669"/>
    <property type="project" value="TreeGrafter"/>
</dbReference>
<dbReference type="EMBL" id="JACFXV010000064">
    <property type="protein sequence ID" value="MBA5778949.1"/>
    <property type="molecule type" value="Genomic_DNA"/>
</dbReference>
<feature type="domain" description="AsmA" evidence="2">
    <location>
        <begin position="2"/>
        <end position="226"/>
    </location>
</feature>
<gene>
    <name evidence="3" type="ORF">H2509_17615</name>
</gene>
<proteinExistence type="predicted"/>
<reference evidence="3 4" key="1">
    <citation type="submission" date="2020-07" db="EMBL/GenBank/DDBJ databases">
        <title>Stappia sp., F7233, whole genome shotgun sequencing project.</title>
        <authorList>
            <person name="Jiang S."/>
            <person name="Liu Z.W."/>
            <person name="Du Z.J."/>
        </authorList>
    </citation>
    <scope>NUCLEOTIDE SEQUENCE [LARGE SCALE GENOMIC DNA]</scope>
    <source>
        <strain evidence="3 4">F7233</strain>
    </source>
</reference>
<keyword evidence="4" id="KW-1185">Reference proteome</keyword>
<name>A0A839AKG7_9HYPH</name>